<sequence>MTMAWIPPDLCPASSISRQRIRWSCLSLRPDPGRPGESEPNWREFLGRTRRSPGDLLFRARPALDRAEPGRGAGDRESWHWDRNGSLFYSLINNGRVRRAASGVMDRMPGGVGGEVH</sequence>
<evidence type="ECO:0000313" key="1">
    <source>
        <dbReference type="EMBL" id="KAJ8386644.1"/>
    </source>
</evidence>
<dbReference type="AlphaFoldDB" id="A0AAD7RM03"/>
<protein>
    <submittedName>
        <fullName evidence="1">Uncharacterized protein</fullName>
    </submittedName>
</protein>
<dbReference type="Proteomes" id="UP001221898">
    <property type="component" value="Unassembled WGS sequence"/>
</dbReference>
<name>A0AAD7RM03_9TELE</name>
<dbReference type="EMBL" id="JAINUG010000224">
    <property type="protein sequence ID" value="KAJ8386644.1"/>
    <property type="molecule type" value="Genomic_DNA"/>
</dbReference>
<evidence type="ECO:0000313" key="2">
    <source>
        <dbReference type="Proteomes" id="UP001221898"/>
    </source>
</evidence>
<proteinExistence type="predicted"/>
<reference evidence="1" key="1">
    <citation type="journal article" date="2023" name="Science">
        <title>Genome structures resolve the early diversification of teleost fishes.</title>
        <authorList>
            <person name="Parey E."/>
            <person name="Louis A."/>
            <person name="Montfort J."/>
            <person name="Bouchez O."/>
            <person name="Roques C."/>
            <person name="Iampietro C."/>
            <person name="Lluch J."/>
            <person name="Castinel A."/>
            <person name="Donnadieu C."/>
            <person name="Desvignes T."/>
            <person name="Floi Bucao C."/>
            <person name="Jouanno E."/>
            <person name="Wen M."/>
            <person name="Mejri S."/>
            <person name="Dirks R."/>
            <person name="Jansen H."/>
            <person name="Henkel C."/>
            <person name="Chen W.J."/>
            <person name="Zahm M."/>
            <person name="Cabau C."/>
            <person name="Klopp C."/>
            <person name="Thompson A.W."/>
            <person name="Robinson-Rechavi M."/>
            <person name="Braasch I."/>
            <person name="Lecointre G."/>
            <person name="Bobe J."/>
            <person name="Postlethwait J.H."/>
            <person name="Berthelot C."/>
            <person name="Roest Crollius H."/>
            <person name="Guiguen Y."/>
        </authorList>
    </citation>
    <scope>NUCLEOTIDE SEQUENCE</scope>
    <source>
        <strain evidence="1">NC1722</strain>
    </source>
</reference>
<keyword evidence="2" id="KW-1185">Reference proteome</keyword>
<accession>A0AAD7RM03</accession>
<gene>
    <name evidence="1" type="ORF">AAFF_G00167600</name>
</gene>
<comment type="caution">
    <text evidence="1">The sequence shown here is derived from an EMBL/GenBank/DDBJ whole genome shotgun (WGS) entry which is preliminary data.</text>
</comment>
<organism evidence="1 2">
    <name type="scientific">Aldrovandia affinis</name>
    <dbReference type="NCBI Taxonomy" id="143900"/>
    <lineage>
        <taxon>Eukaryota</taxon>
        <taxon>Metazoa</taxon>
        <taxon>Chordata</taxon>
        <taxon>Craniata</taxon>
        <taxon>Vertebrata</taxon>
        <taxon>Euteleostomi</taxon>
        <taxon>Actinopterygii</taxon>
        <taxon>Neopterygii</taxon>
        <taxon>Teleostei</taxon>
        <taxon>Notacanthiformes</taxon>
        <taxon>Halosauridae</taxon>
        <taxon>Aldrovandia</taxon>
    </lineage>
</organism>